<dbReference type="PANTHER" id="PTHR12526:SF510">
    <property type="entry name" value="D-INOSITOL 3-PHOSPHATE GLYCOSYLTRANSFERASE"/>
    <property type="match status" value="1"/>
</dbReference>
<evidence type="ECO:0000256" key="2">
    <source>
        <dbReference type="ARBA" id="ARBA00022679"/>
    </source>
</evidence>
<dbReference type="Pfam" id="PF13692">
    <property type="entry name" value="Glyco_trans_1_4"/>
    <property type="match status" value="1"/>
</dbReference>
<dbReference type="SUPFAM" id="SSF53756">
    <property type="entry name" value="UDP-Glycosyltransferase/glycogen phosphorylase"/>
    <property type="match status" value="1"/>
</dbReference>
<keyword evidence="1" id="KW-0328">Glycosyltransferase</keyword>
<organism evidence="3 4">
    <name type="scientific">Svornostia abyssi</name>
    <dbReference type="NCBI Taxonomy" id="2898438"/>
    <lineage>
        <taxon>Bacteria</taxon>
        <taxon>Bacillati</taxon>
        <taxon>Actinomycetota</taxon>
        <taxon>Thermoleophilia</taxon>
        <taxon>Solirubrobacterales</taxon>
        <taxon>Baekduiaceae</taxon>
        <taxon>Svornostia</taxon>
    </lineage>
</organism>
<gene>
    <name evidence="3" type="ORF">LRS13_08510</name>
</gene>
<proteinExistence type="predicted"/>
<dbReference type="RefSeq" id="WP_353865991.1">
    <property type="nucleotide sequence ID" value="NZ_CP088295.1"/>
</dbReference>
<keyword evidence="4" id="KW-1185">Reference proteome</keyword>
<dbReference type="EMBL" id="CP088295">
    <property type="protein sequence ID" value="UUY05545.1"/>
    <property type="molecule type" value="Genomic_DNA"/>
</dbReference>
<evidence type="ECO:0000256" key="1">
    <source>
        <dbReference type="ARBA" id="ARBA00022676"/>
    </source>
</evidence>
<protein>
    <submittedName>
        <fullName evidence="3">Glycosyltransferase family 4 protein</fullName>
    </submittedName>
</protein>
<name>A0ABY5PLY4_9ACTN</name>
<dbReference type="Gene3D" id="3.40.50.2000">
    <property type="entry name" value="Glycogen Phosphorylase B"/>
    <property type="match status" value="2"/>
</dbReference>
<dbReference type="Proteomes" id="UP001058860">
    <property type="component" value="Chromosome"/>
</dbReference>
<evidence type="ECO:0000313" key="3">
    <source>
        <dbReference type="EMBL" id="UUY05545.1"/>
    </source>
</evidence>
<evidence type="ECO:0000313" key="4">
    <source>
        <dbReference type="Proteomes" id="UP001058860"/>
    </source>
</evidence>
<accession>A0ABY5PLY4</accession>
<reference evidence="4" key="1">
    <citation type="submission" date="2021-11" db="EMBL/GenBank/DDBJ databases">
        <title>Cultivation dependent microbiological survey of springs from the worlds oldest radium mine currently devoted to the extraction of radon-saturated water.</title>
        <authorList>
            <person name="Kapinusova G."/>
            <person name="Smrhova T."/>
            <person name="Strejcek M."/>
            <person name="Suman J."/>
            <person name="Jani K."/>
            <person name="Pajer P."/>
            <person name="Uhlik O."/>
        </authorList>
    </citation>
    <scope>NUCLEOTIDE SEQUENCE [LARGE SCALE GENOMIC DNA]</scope>
    <source>
        <strain evidence="4">J379</strain>
    </source>
</reference>
<dbReference type="PANTHER" id="PTHR12526">
    <property type="entry name" value="GLYCOSYLTRANSFERASE"/>
    <property type="match status" value="1"/>
</dbReference>
<keyword evidence="2" id="KW-0808">Transferase</keyword>
<dbReference type="CDD" id="cd03801">
    <property type="entry name" value="GT4_PimA-like"/>
    <property type="match status" value="1"/>
</dbReference>
<sequence>MTRTVLATPYAPTGATGGSRRVISLLAALDRLGPVTLAYVPFSGEEPSRELARLEQLEIRPVAPSRGLARLRTYTRARAAGAPDGFARGASAELASVAVEAAGPDGRIVADGLSAGAALLGVMRRRPVIYCAQNLESGFRGELDDGGGSAGLERFERLLLRRAAQTWVPSPREVALARELAPGADVLHVPNVVDVARIATVGPRRGARRLLFAADHTYPPNRDALGWLLDEIMPAVWAREPAAILTLTGRGLPDDLDRRDSRIEARGFVDDLPAVYAASDAVLVPLRQGGGSPLKFIEALACALPVIATPKAAAGLELVAGEDYLEGDDPDGLAAAAVTAFGPVGDQVGAAGREAAERRYSLEALTEILRAA</sequence>